<reference evidence="6 7" key="1">
    <citation type="submission" date="2018-10" db="EMBL/GenBank/DDBJ databases">
        <title>Robbsia sp. DHC34, isolated from soil.</title>
        <authorList>
            <person name="Gao Z.-H."/>
            <person name="Qiu L.-H."/>
        </authorList>
    </citation>
    <scope>NUCLEOTIDE SEQUENCE [LARGE SCALE GENOMIC DNA]</scope>
    <source>
        <strain evidence="6 7">DHC34</strain>
    </source>
</reference>
<dbReference type="FunFam" id="3.40.605.10:FF:000001">
    <property type="entry name" value="Aldehyde dehydrogenase 1"/>
    <property type="match status" value="1"/>
</dbReference>
<dbReference type="PROSITE" id="PS00070">
    <property type="entry name" value="ALDEHYDE_DEHYDR_CYS"/>
    <property type="match status" value="1"/>
</dbReference>
<dbReference type="AlphaFoldDB" id="A0A494Y517"/>
<dbReference type="Pfam" id="PF00171">
    <property type="entry name" value="Aldedh"/>
    <property type="match status" value="1"/>
</dbReference>
<dbReference type="OrthoDB" id="6187633at2"/>
<dbReference type="Proteomes" id="UP000270342">
    <property type="component" value="Unassembled WGS sequence"/>
</dbReference>
<dbReference type="PROSITE" id="PS00687">
    <property type="entry name" value="ALDEHYDE_DEHYDR_GLU"/>
    <property type="match status" value="1"/>
</dbReference>
<dbReference type="InterPro" id="IPR016162">
    <property type="entry name" value="Ald_DH_N"/>
</dbReference>
<dbReference type="InterPro" id="IPR016161">
    <property type="entry name" value="Ald_DH/histidinol_DH"/>
</dbReference>
<evidence type="ECO:0000256" key="2">
    <source>
        <dbReference type="ARBA" id="ARBA00023002"/>
    </source>
</evidence>
<gene>
    <name evidence="6" type="ORF">D7S86_07285</name>
</gene>
<name>A0A494Y517_9BURK</name>
<feature type="domain" description="Aldehyde dehydrogenase" evidence="5">
    <location>
        <begin position="18"/>
        <end position="484"/>
    </location>
</feature>
<accession>A0A494Y517</accession>
<evidence type="ECO:0000313" key="6">
    <source>
        <dbReference type="EMBL" id="RKP57731.1"/>
    </source>
</evidence>
<dbReference type="InterPro" id="IPR015590">
    <property type="entry name" value="Aldehyde_DH_dom"/>
</dbReference>
<dbReference type="CDD" id="cd07112">
    <property type="entry name" value="ALDH_GABALDH-PuuC"/>
    <property type="match status" value="1"/>
</dbReference>
<dbReference type="FunFam" id="3.40.309.10:FF:000012">
    <property type="entry name" value="Betaine aldehyde dehydrogenase"/>
    <property type="match status" value="1"/>
</dbReference>
<protein>
    <submittedName>
        <fullName evidence="6">Aldehyde dehydrogenase</fullName>
    </submittedName>
</protein>
<evidence type="ECO:0000256" key="4">
    <source>
        <dbReference type="RuleBase" id="RU003345"/>
    </source>
</evidence>
<dbReference type="GO" id="GO:0004030">
    <property type="term" value="F:aldehyde dehydrogenase [NAD(P)+] activity"/>
    <property type="evidence" value="ECO:0007669"/>
    <property type="project" value="UniProtKB-ARBA"/>
</dbReference>
<dbReference type="InterPro" id="IPR016163">
    <property type="entry name" value="Ald_DH_C"/>
</dbReference>
<evidence type="ECO:0000256" key="1">
    <source>
        <dbReference type="ARBA" id="ARBA00009986"/>
    </source>
</evidence>
<proteinExistence type="inferred from homology"/>
<dbReference type="RefSeq" id="WP_121084996.1">
    <property type="nucleotide sequence ID" value="NZ_RBZU01000002.1"/>
</dbReference>
<dbReference type="Gene3D" id="3.40.605.10">
    <property type="entry name" value="Aldehyde Dehydrogenase, Chain A, domain 1"/>
    <property type="match status" value="1"/>
</dbReference>
<dbReference type="InterPro" id="IPR029510">
    <property type="entry name" value="Ald_DH_CS_GLU"/>
</dbReference>
<evidence type="ECO:0000313" key="7">
    <source>
        <dbReference type="Proteomes" id="UP000270342"/>
    </source>
</evidence>
<comment type="similarity">
    <text evidence="1 4">Belongs to the aldehyde dehydrogenase family.</text>
</comment>
<comment type="caution">
    <text evidence="6">The sequence shown here is derived from an EMBL/GenBank/DDBJ whole genome shotgun (WGS) entry which is preliminary data.</text>
</comment>
<keyword evidence="7" id="KW-1185">Reference proteome</keyword>
<evidence type="ECO:0000259" key="5">
    <source>
        <dbReference type="Pfam" id="PF00171"/>
    </source>
</evidence>
<sequence length="492" mass="51960">MFFPYTVRTQALIDGEFVNAERDAVFENMEPASGKVLNTVAACSEADVDKAVKAARKAFASGVWSKMDLRERKKILRKFSDLIEANGDEIALLDSVDAGKPITDCKTLDIPDVVNNIRWYAEAIDKVFGKISPSGEEKLGLIVREPIGVVGLVLPWNFPAGTLSWKIAPALAAGNSIVVKPAELAPLSTLRIAELALEAGIPAGVFNVVPGLGHVAGKALGLHPDVDMVSFTGSTEVGRHFLRYAADSNLKRVVLECGGKSPQIVMADSKDRLEAIAENLAGAAFWNMGQNCTCGSRILVESSIKDAFVAALKKAAAGWTVGLPTDPASKLGPLIEPSALDRVLGAIAQAKEQGGKVVFGGNQVMNETGGWFVEPTIIDGVAPDSAIAQDEIFGPVVAVIPFDSEAEAVRLANDSSYGLAATVFSTDVNVAIRVSRQIQAGTVAVNGYGEGDIMTPFGGYKTSGFGGYDKGLEAFDQYTHLKTIYVSLTLAG</sequence>
<feature type="active site" evidence="3">
    <location>
        <position position="256"/>
    </location>
</feature>
<dbReference type="InterPro" id="IPR016160">
    <property type="entry name" value="Ald_DH_CS_CYS"/>
</dbReference>
<keyword evidence="2 4" id="KW-0560">Oxidoreductase</keyword>
<dbReference type="Gene3D" id="3.40.309.10">
    <property type="entry name" value="Aldehyde Dehydrogenase, Chain A, domain 2"/>
    <property type="match status" value="1"/>
</dbReference>
<dbReference type="PANTHER" id="PTHR11699">
    <property type="entry name" value="ALDEHYDE DEHYDROGENASE-RELATED"/>
    <property type="match status" value="1"/>
</dbReference>
<dbReference type="SUPFAM" id="SSF53720">
    <property type="entry name" value="ALDH-like"/>
    <property type="match status" value="1"/>
</dbReference>
<organism evidence="6 7">
    <name type="scientific">Pararobbsia silviterrae</name>
    <dbReference type="NCBI Taxonomy" id="1792498"/>
    <lineage>
        <taxon>Bacteria</taxon>
        <taxon>Pseudomonadati</taxon>
        <taxon>Pseudomonadota</taxon>
        <taxon>Betaproteobacteria</taxon>
        <taxon>Burkholderiales</taxon>
        <taxon>Burkholderiaceae</taxon>
        <taxon>Pararobbsia</taxon>
    </lineage>
</organism>
<evidence type="ECO:0000256" key="3">
    <source>
        <dbReference type="PROSITE-ProRule" id="PRU10007"/>
    </source>
</evidence>
<dbReference type="EMBL" id="RBZU01000002">
    <property type="protein sequence ID" value="RKP57731.1"/>
    <property type="molecule type" value="Genomic_DNA"/>
</dbReference>